<gene>
    <name evidence="1" type="ORF">TH3_08200</name>
</gene>
<dbReference type="Proteomes" id="UP000007127">
    <property type="component" value="Chromosome"/>
</dbReference>
<evidence type="ECO:0000313" key="1">
    <source>
        <dbReference type="EMBL" id="AJD51758.1"/>
    </source>
</evidence>
<reference evidence="1 2" key="1">
    <citation type="journal article" date="2012" name="J. Bacteriol.">
        <title>Genome sequence of Thalassospira xiamenensis type strain M-5.</title>
        <authorList>
            <person name="Lai Q."/>
            <person name="Shao Z."/>
        </authorList>
    </citation>
    <scope>NUCLEOTIDE SEQUENCE [LARGE SCALE GENOMIC DNA]</scope>
    <source>
        <strain evidence="1 2">M-5</strain>
    </source>
</reference>
<sequence>MSKLEFGKTYYPPKPEITVTDNLVKGPGWKVERFGTEFIFEFLAARHGGGVDRYKVTAEEFEELKLGRLSFEELLKKYDVN</sequence>
<proteinExistence type="predicted"/>
<organism evidence="1 2">
    <name type="scientific">Thalassospira xiamenensis M-5 = DSM 17429</name>
    <dbReference type="NCBI Taxonomy" id="1123366"/>
    <lineage>
        <taxon>Bacteria</taxon>
        <taxon>Pseudomonadati</taxon>
        <taxon>Pseudomonadota</taxon>
        <taxon>Alphaproteobacteria</taxon>
        <taxon>Rhodospirillales</taxon>
        <taxon>Thalassospiraceae</taxon>
        <taxon>Thalassospira</taxon>
    </lineage>
</organism>
<dbReference type="RefSeq" id="WP_007091585.1">
    <property type="nucleotide sequence ID" value="NZ_CP004388.1"/>
</dbReference>
<name>A0AB72UC66_9PROT</name>
<protein>
    <submittedName>
        <fullName evidence="1">Uncharacterized protein</fullName>
    </submittedName>
</protein>
<dbReference type="KEGG" id="txi:TH3_08200"/>
<accession>A0AB72UC66</accession>
<dbReference type="GeneID" id="31927315"/>
<evidence type="ECO:0000313" key="2">
    <source>
        <dbReference type="Proteomes" id="UP000007127"/>
    </source>
</evidence>
<dbReference type="EMBL" id="CP004388">
    <property type="protein sequence ID" value="AJD51758.1"/>
    <property type="molecule type" value="Genomic_DNA"/>
</dbReference>
<dbReference type="AlphaFoldDB" id="A0AB72UC66"/>